<name>A0A1D8KSE0_9CAUD</name>
<accession>A0A1D8KSE0</accession>
<evidence type="ECO:0000313" key="3">
    <source>
        <dbReference type="Proteomes" id="UP000204364"/>
    </source>
</evidence>
<protein>
    <submittedName>
        <fullName evidence="2">Uncharacterized protein</fullName>
    </submittedName>
</protein>
<keyword evidence="1" id="KW-0472">Membrane</keyword>
<dbReference type="KEGG" id="vg:30310056"/>
<reference evidence="2 3" key="1">
    <citation type="journal article" date="2016" name="Virology">
        <title>The genomic content and context of auxiliary metabolic genes in marine cyanomyoviruses.</title>
        <authorList>
            <person name="Crummett L.T."/>
            <person name="Puxty R.J."/>
            <person name="Weihe C."/>
            <person name="Marston M.F."/>
            <person name="Martiny J.B."/>
        </authorList>
    </citation>
    <scope>NUCLEOTIDE SEQUENCE [LARGE SCALE GENOMIC DNA]</scope>
    <source>
        <strain evidence="2">0810PA09</strain>
    </source>
</reference>
<dbReference type="RefSeq" id="YP_009325092.1">
    <property type="nucleotide sequence ID" value="NC_031944.1"/>
</dbReference>
<proteinExistence type="predicted"/>
<feature type="transmembrane region" description="Helical" evidence="1">
    <location>
        <begin position="6"/>
        <end position="30"/>
    </location>
</feature>
<keyword evidence="1" id="KW-1133">Transmembrane helix</keyword>
<evidence type="ECO:0000313" key="2">
    <source>
        <dbReference type="EMBL" id="AOV61576.1"/>
    </source>
</evidence>
<dbReference type="OrthoDB" id="23739at10239"/>
<dbReference type="Proteomes" id="UP000204364">
    <property type="component" value="Segment"/>
</dbReference>
<keyword evidence="3" id="KW-1185">Reference proteome</keyword>
<sequence length="72" mass="8680">MFTFYLLVLILMGMIWYAGFEGTLRVFAYLDMQMRFMVIKFKMWQMKRKLEKQLDLPPSNFSTLIKDLTNGK</sequence>
<keyword evidence="1" id="KW-0812">Transmembrane</keyword>
<dbReference type="GeneID" id="30310056"/>
<evidence type="ECO:0000256" key="1">
    <source>
        <dbReference type="SAM" id="Phobius"/>
    </source>
</evidence>
<organism evidence="2 3">
    <name type="scientific">Synechococcus phage S-WAM1</name>
    <dbReference type="NCBI Taxonomy" id="1815521"/>
    <lineage>
        <taxon>Viruses</taxon>
        <taxon>Duplodnaviria</taxon>
        <taxon>Heunggongvirae</taxon>
        <taxon>Uroviricota</taxon>
        <taxon>Caudoviricetes</taxon>
        <taxon>Pantevenvirales</taxon>
        <taxon>Kyanoviridae</taxon>
        <taxon>Sokavirus</taxon>
        <taxon>Sokavirus swam1</taxon>
    </lineage>
</organism>
<dbReference type="EMBL" id="KU686210">
    <property type="protein sequence ID" value="AOV61576.1"/>
    <property type="molecule type" value="Genomic_DNA"/>
</dbReference>
<gene>
    <name evidence="2" type="ORF">P090810_103</name>
</gene>